<keyword evidence="2" id="KW-1185">Reference proteome</keyword>
<reference evidence="1 2" key="1">
    <citation type="submission" date="2020-08" db="EMBL/GenBank/DDBJ databases">
        <title>Genomic Encyclopedia of Type Strains, Phase IV (KMG-V): Genome sequencing to study the core and pangenomes of soil and plant-associated prokaryotes.</title>
        <authorList>
            <person name="Whitman W."/>
        </authorList>
    </citation>
    <scope>NUCLEOTIDE SEQUENCE [LARGE SCALE GENOMIC DNA]</scope>
    <source>
        <strain evidence="1 2">SEMIA 4087</strain>
    </source>
</reference>
<gene>
    <name evidence="1" type="ORF">GGD56_007306</name>
</gene>
<evidence type="ECO:0000313" key="1">
    <source>
        <dbReference type="EMBL" id="MBB4233395.1"/>
    </source>
</evidence>
<evidence type="ECO:0000313" key="2">
    <source>
        <dbReference type="Proteomes" id="UP000551353"/>
    </source>
</evidence>
<proteinExistence type="predicted"/>
<protein>
    <submittedName>
        <fullName evidence="1">Uncharacterized protein</fullName>
    </submittedName>
</protein>
<organism evidence="1 2">
    <name type="scientific">Rhizobium mongolense</name>
    <dbReference type="NCBI Taxonomy" id="57676"/>
    <lineage>
        <taxon>Bacteria</taxon>
        <taxon>Pseudomonadati</taxon>
        <taxon>Pseudomonadota</taxon>
        <taxon>Alphaproteobacteria</taxon>
        <taxon>Hyphomicrobiales</taxon>
        <taxon>Rhizobiaceae</taxon>
        <taxon>Rhizobium/Agrobacterium group</taxon>
        <taxon>Rhizobium</taxon>
    </lineage>
</organism>
<dbReference type="Proteomes" id="UP000551353">
    <property type="component" value="Unassembled WGS sequence"/>
</dbReference>
<dbReference type="EMBL" id="JACIFX010000048">
    <property type="protein sequence ID" value="MBB4233395.1"/>
    <property type="molecule type" value="Genomic_DNA"/>
</dbReference>
<sequence>MRQTRQRIPEFFRRLIALKRGQLGDDLA</sequence>
<name>A0ABR6J014_9HYPH</name>
<feature type="non-terminal residue" evidence="1">
    <location>
        <position position="28"/>
    </location>
</feature>
<comment type="caution">
    <text evidence="1">The sequence shown here is derived from an EMBL/GenBank/DDBJ whole genome shotgun (WGS) entry which is preliminary data.</text>
</comment>
<accession>A0ABR6J014</accession>